<reference evidence="1" key="1">
    <citation type="submission" date="2020-10" db="EMBL/GenBank/DDBJ databases">
        <authorList>
            <person name="Gilroy R."/>
        </authorList>
    </citation>
    <scope>NUCLEOTIDE SEQUENCE</scope>
    <source>
        <strain evidence="1">CHK178-757</strain>
    </source>
</reference>
<evidence type="ECO:0000313" key="1">
    <source>
        <dbReference type="EMBL" id="HIS46036.1"/>
    </source>
</evidence>
<gene>
    <name evidence="1" type="ORF">IAB46_00460</name>
</gene>
<organism evidence="1 2">
    <name type="scientific">Candidatus Scybalocola faecigallinarum</name>
    <dbReference type="NCBI Taxonomy" id="2840941"/>
    <lineage>
        <taxon>Bacteria</taxon>
        <taxon>Bacillati</taxon>
        <taxon>Bacillota</taxon>
        <taxon>Clostridia</taxon>
        <taxon>Lachnospirales</taxon>
        <taxon>Lachnospiraceae</taxon>
        <taxon>Lachnospiraceae incertae sedis</taxon>
        <taxon>Candidatus Scybalocola (ex Gilroy et al. 2021)</taxon>
    </lineage>
</organism>
<dbReference type="Proteomes" id="UP000823927">
    <property type="component" value="Unassembled WGS sequence"/>
</dbReference>
<proteinExistence type="predicted"/>
<accession>A0A9D1JPE4</accession>
<comment type="caution">
    <text evidence="1">The sequence shown here is derived from an EMBL/GenBank/DDBJ whole genome shotgun (WGS) entry which is preliminary data.</text>
</comment>
<reference evidence="1" key="2">
    <citation type="journal article" date="2021" name="PeerJ">
        <title>Extensive microbial diversity within the chicken gut microbiome revealed by metagenomics and culture.</title>
        <authorList>
            <person name="Gilroy R."/>
            <person name="Ravi A."/>
            <person name="Getino M."/>
            <person name="Pursley I."/>
            <person name="Horton D.L."/>
            <person name="Alikhan N.F."/>
            <person name="Baker D."/>
            <person name="Gharbi K."/>
            <person name="Hall N."/>
            <person name="Watson M."/>
            <person name="Adriaenssens E.M."/>
            <person name="Foster-Nyarko E."/>
            <person name="Jarju S."/>
            <person name="Secka A."/>
            <person name="Antonio M."/>
            <person name="Oren A."/>
            <person name="Chaudhuri R.R."/>
            <person name="La Ragione R."/>
            <person name="Hildebrand F."/>
            <person name="Pallen M.J."/>
        </authorList>
    </citation>
    <scope>NUCLEOTIDE SEQUENCE</scope>
    <source>
        <strain evidence="1">CHK178-757</strain>
    </source>
</reference>
<sequence length="178" mass="19691">MKLSKNTSKKPHRSFLKSPSRPTLTRAAIVLSACFVLGLSGCAGQGSLKYRILHGYDHLLLYFSQQALTDDKDLQGTKTPGEDSYTGTYKASYDRFSGTEYLFGGTALHHGADRHLDITYTLTVTSGEAQLSWNEKQEIHTIARDTHNGTYTLSLSDGDNYIVLEGKDFTGTLEMTIE</sequence>
<evidence type="ECO:0000313" key="2">
    <source>
        <dbReference type="Proteomes" id="UP000823927"/>
    </source>
</evidence>
<protein>
    <submittedName>
        <fullName evidence="1">Uncharacterized protein</fullName>
    </submittedName>
</protein>
<name>A0A9D1JPE4_9FIRM</name>
<dbReference type="AlphaFoldDB" id="A0A9D1JPE4"/>
<dbReference type="EMBL" id="DVIT01000002">
    <property type="protein sequence ID" value="HIS46036.1"/>
    <property type="molecule type" value="Genomic_DNA"/>
</dbReference>